<organism evidence="2">
    <name type="scientific">Heterosigma akashiwo</name>
    <name type="common">Chromophytic alga</name>
    <name type="synonym">Heterosigma carterae</name>
    <dbReference type="NCBI Taxonomy" id="2829"/>
    <lineage>
        <taxon>Eukaryota</taxon>
        <taxon>Sar</taxon>
        <taxon>Stramenopiles</taxon>
        <taxon>Ochrophyta</taxon>
        <taxon>Raphidophyceae</taxon>
        <taxon>Chattonellales</taxon>
        <taxon>Chattonellaceae</taxon>
        <taxon>Heterosigma</taxon>
    </lineage>
</organism>
<accession>A0A6V3BNI0</accession>
<evidence type="ECO:0000313" key="2">
    <source>
        <dbReference type="EMBL" id="CAE0640677.1"/>
    </source>
</evidence>
<proteinExistence type="predicted"/>
<dbReference type="InterPro" id="IPR027417">
    <property type="entry name" value="P-loop_NTPase"/>
</dbReference>
<sequence length="419" mass="46784">MYCFTARPASSHAMRAPSKLVICLLLAMTFLVVLLRTCQLQGFGQHTKHKRSERKLLQAQGRKRAVNRARARAPNGPKTLPNTQTSPKDLKEGNNGNENGTLVPKFFDGHVSDEDGSFVPQFFDDHVSVLLSGRVTNITCDALPDYRPLIESRYPAHHIHIPKCSGSSLATIVKKYQRKKKDIKRGVVQQGGITGCVFLKTRNSIVKGWHYIKPPNAEIKNAFSGCDFISTHTPYGFPESFGANVKTQITIVREPLSHLVSNYDYILENPSIDGGQYLKKTPLSTYIADSAKVALAKRENWWNDPVRLPHGIAIGNRQTWFVCGAGCSIQQMTIKQALNRAVENLITKIHIVGVVEDENSLYHRLHALYNFLPVSPPHANTHHGKHHTLTPQDKSLLVELLHADIILHKMAGFVSRCSN</sequence>
<feature type="compositionally biased region" description="Basic residues" evidence="1">
    <location>
        <begin position="61"/>
        <end position="71"/>
    </location>
</feature>
<gene>
    <name evidence="2" type="ORF">HAKA00212_LOCUS19498</name>
</gene>
<dbReference type="AlphaFoldDB" id="A0A6V3BNI0"/>
<reference evidence="2" key="1">
    <citation type="submission" date="2021-01" db="EMBL/GenBank/DDBJ databases">
        <authorList>
            <person name="Corre E."/>
            <person name="Pelletier E."/>
            <person name="Niang G."/>
            <person name="Scheremetjew M."/>
            <person name="Finn R."/>
            <person name="Kale V."/>
            <person name="Holt S."/>
            <person name="Cochrane G."/>
            <person name="Meng A."/>
            <person name="Brown T."/>
            <person name="Cohen L."/>
        </authorList>
    </citation>
    <scope>NUCLEOTIDE SEQUENCE</scope>
    <source>
        <strain evidence="2">CCMP3107</strain>
    </source>
</reference>
<evidence type="ECO:0000256" key="1">
    <source>
        <dbReference type="SAM" id="MobiDB-lite"/>
    </source>
</evidence>
<dbReference type="Gene3D" id="3.40.50.300">
    <property type="entry name" value="P-loop containing nucleotide triphosphate hydrolases"/>
    <property type="match status" value="1"/>
</dbReference>
<dbReference type="EMBL" id="HBIU01043139">
    <property type="protein sequence ID" value="CAE0640677.1"/>
    <property type="molecule type" value="Transcribed_RNA"/>
</dbReference>
<name>A0A6V3BNI0_HETAK</name>
<protein>
    <submittedName>
        <fullName evidence="2">Uncharacterized protein</fullName>
    </submittedName>
</protein>
<feature type="region of interest" description="Disordered" evidence="1">
    <location>
        <begin position="49"/>
        <end position="102"/>
    </location>
</feature>